<sequence length="185" mass="20836">MIVTVLWEDQSSSIRAGFGPHELLVSCPADELSIERNEIKNLVESNPRKGNGNVRASLKKDLKKLSNSGPVVAVLDRDKILDLWKKPGPPPADCWNEIDTRMKSDAPGEYCLLLIEQNIESLLEAACAALSQPVPEKKPNPNERDTVLNRAAWENLTVRADIRQRCPSFDRIVRRVTEAIRSWDR</sequence>
<dbReference type="AlphaFoldDB" id="A0A833GYJ3"/>
<dbReference type="EMBL" id="WBUI01000023">
    <property type="protein sequence ID" value="KAB2930077.1"/>
    <property type="molecule type" value="Genomic_DNA"/>
</dbReference>
<comment type="caution">
    <text evidence="1">The sequence shown here is derived from an EMBL/GenBank/DDBJ whole genome shotgun (WGS) entry which is preliminary data.</text>
</comment>
<name>A0A833GYJ3_9LEPT</name>
<evidence type="ECO:0008006" key="3">
    <source>
        <dbReference type="Google" id="ProtNLM"/>
    </source>
</evidence>
<protein>
    <recommendedName>
        <fullName evidence="3">DUF4276 family protein</fullName>
    </recommendedName>
</protein>
<gene>
    <name evidence="1" type="ORF">F9K24_17970</name>
</gene>
<evidence type="ECO:0000313" key="1">
    <source>
        <dbReference type="EMBL" id="KAB2930077.1"/>
    </source>
</evidence>
<proteinExistence type="predicted"/>
<dbReference type="Proteomes" id="UP000460298">
    <property type="component" value="Unassembled WGS sequence"/>
</dbReference>
<organism evidence="1 2">
    <name type="scientific">Leptonema illini</name>
    <dbReference type="NCBI Taxonomy" id="183"/>
    <lineage>
        <taxon>Bacteria</taxon>
        <taxon>Pseudomonadati</taxon>
        <taxon>Spirochaetota</taxon>
        <taxon>Spirochaetia</taxon>
        <taxon>Leptospirales</taxon>
        <taxon>Leptospiraceae</taxon>
        <taxon>Leptonema</taxon>
    </lineage>
</organism>
<accession>A0A833GYJ3</accession>
<reference evidence="1 2" key="1">
    <citation type="submission" date="2019-10" db="EMBL/GenBank/DDBJ databases">
        <title>Extracellular Electron Transfer in a Candidatus Methanoperedens spp. Enrichment Culture.</title>
        <authorList>
            <person name="Berger S."/>
            <person name="Rangel Shaw D."/>
            <person name="Berben T."/>
            <person name="In 'T Zandt M."/>
            <person name="Frank J."/>
            <person name="Reimann J."/>
            <person name="Jetten M.S.M."/>
            <person name="Welte C.U."/>
        </authorList>
    </citation>
    <scope>NUCLEOTIDE SEQUENCE [LARGE SCALE GENOMIC DNA]</scope>
    <source>
        <strain evidence="1">SB12</strain>
    </source>
</reference>
<evidence type="ECO:0000313" key="2">
    <source>
        <dbReference type="Proteomes" id="UP000460298"/>
    </source>
</evidence>